<evidence type="ECO:0000313" key="2">
    <source>
        <dbReference type="Proteomes" id="UP000821845"/>
    </source>
</evidence>
<reference evidence="1" key="1">
    <citation type="submission" date="2020-05" db="EMBL/GenBank/DDBJ databases">
        <title>Large-scale comparative analyses of tick genomes elucidate their genetic diversity and vector capacities.</title>
        <authorList>
            <person name="Jia N."/>
            <person name="Wang J."/>
            <person name="Shi W."/>
            <person name="Du L."/>
            <person name="Sun Y."/>
            <person name="Zhan W."/>
            <person name="Jiang J."/>
            <person name="Wang Q."/>
            <person name="Zhang B."/>
            <person name="Ji P."/>
            <person name="Sakyi L.B."/>
            <person name="Cui X."/>
            <person name="Yuan T."/>
            <person name="Jiang B."/>
            <person name="Yang W."/>
            <person name="Lam T.T.-Y."/>
            <person name="Chang Q."/>
            <person name="Ding S."/>
            <person name="Wang X."/>
            <person name="Zhu J."/>
            <person name="Ruan X."/>
            <person name="Zhao L."/>
            <person name="Wei J."/>
            <person name="Que T."/>
            <person name="Du C."/>
            <person name="Cheng J."/>
            <person name="Dai P."/>
            <person name="Han X."/>
            <person name="Huang E."/>
            <person name="Gao Y."/>
            <person name="Liu J."/>
            <person name="Shao H."/>
            <person name="Ye R."/>
            <person name="Li L."/>
            <person name="Wei W."/>
            <person name="Wang X."/>
            <person name="Wang C."/>
            <person name="Yang T."/>
            <person name="Huo Q."/>
            <person name="Li W."/>
            <person name="Guo W."/>
            <person name="Chen H."/>
            <person name="Zhou L."/>
            <person name="Ni X."/>
            <person name="Tian J."/>
            <person name="Zhou Y."/>
            <person name="Sheng Y."/>
            <person name="Liu T."/>
            <person name="Pan Y."/>
            <person name="Xia L."/>
            <person name="Li J."/>
            <person name="Zhao F."/>
            <person name="Cao W."/>
        </authorList>
    </citation>
    <scope>NUCLEOTIDE SEQUENCE</scope>
    <source>
        <strain evidence="1">Hyas-2018</strain>
    </source>
</reference>
<dbReference type="Proteomes" id="UP000821845">
    <property type="component" value="Chromosome 6"/>
</dbReference>
<sequence>MRIGKKVTGEMYVCSEHFKQEDYFWSHLDRVIFPVKTALEATLASGCSNLGTLTSLLEQSTQAALHFLMLPRKIQWKERSTAEISPPSGSLDTSDSENERR</sequence>
<organism evidence="1 2">
    <name type="scientific">Hyalomma asiaticum</name>
    <name type="common">Tick</name>
    <dbReference type="NCBI Taxonomy" id="266040"/>
    <lineage>
        <taxon>Eukaryota</taxon>
        <taxon>Metazoa</taxon>
        <taxon>Ecdysozoa</taxon>
        <taxon>Arthropoda</taxon>
        <taxon>Chelicerata</taxon>
        <taxon>Arachnida</taxon>
        <taxon>Acari</taxon>
        <taxon>Parasitiformes</taxon>
        <taxon>Ixodida</taxon>
        <taxon>Ixodoidea</taxon>
        <taxon>Ixodidae</taxon>
        <taxon>Hyalomminae</taxon>
        <taxon>Hyalomma</taxon>
    </lineage>
</organism>
<evidence type="ECO:0000313" key="1">
    <source>
        <dbReference type="EMBL" id="KAH6928767.1"/>
    </source>
</evidence>
<name>A0ACB7S3V0_HYAAI</name>
<protein>
    <submittedName>
        <fullName evidence="1">Uncharacterized protein</fullName>
    </submittedName>
</protein>
<dbReference type="EMBL" id="CM023486">
    <property type="protein sequence ID" value="KAH6928767.1"/>
    <property type="molecule type" value="Genomic_DNA"/>
</dbReference>
<accession>A0ACB7S3V0</accession>
<proteinExistence type="predicted"/>
<comment type="caution">
    <text evidence="1">The sequence shown here is derived from an EMBL/GenBank/DDBJ whole genome shotgun (WGS) entry which is preliminary data.</text>
</comment>
<keyword evidence="2" id="KW-1185">Reference proteome</keyword>
<gene>
    <name evidence="1" type="ORF">HPB50_019467</name>
</gene>